<feature type="compositionally biased region" description="Acidic residues" evidence="1">
    <location>
        <begin position="413"/>
        <end position="422"/>
    </location>
</feature>
<feature type="region of interest" description="Disordered" evidence="1">
    <location>
        <begin position="395"/>
        <end position="422"/>
    </location>
</feature>
<dbReference type="RefSeq" id="WP_099451765.1">
    <property type="nucleotide sequence ID" value="NZ_CP024161.1"/>
</dbReference>
<dbReference type="EMBL" id="CP024161">
    <property type="protein sequence ID" value="ATP59449.1"/>
    <property type="molecule type" value="Genomic_DNA"/>
</dbReference>
<name>A0ABN5DRC2_9BACT</name>
<protein>
    <submittedName>
        <fullName evidence="2">Uncharacterized protein</fullName>
    </submittedName>
</protein>
<accession>A0ABN5DRC2</accession>
<proteinExistence type="predicted"/>
<sequence length="422" mass="50366">MEETSRKNNPKKYETTVIFDSLHRPINANPLLFLHDEIRGVYYYLKSQSISKEEIAKKHKNTEVLIPKLTETGTWFNYYSLVDGSQIFRIDEKDFRDFQSSNPEVEIEKIWKLDYHLAMTIFDKIEKCLKQKMPFISYSAVRYSESSNQATPKTLYASFEHYANDLVESLALGLIDNEECQRKLQSIEQEKFSELEKKQRIPYYFNVINSILKSAKEYYLDLKINYPLTKWINENERITPDAEKSRWTSSLILKHINELYEKSVIDHKIRPVTIYPANPDNIAKGLIDLGNEKLLKEIWKRDFHYMLNWFEENNLPETRMSFLKFVKQMVKDGNENYFFFDKLEKNLSNRIIINRIKENQIKNFFESIIQSNKITHLDKEKARILLEEFIEKLKEQEGQRQKQEKEERKAENKEEDGDGDLN</sequence>
<evidence type="ECO:0000256" key="1">
    <source>
        <dbReference type="SAM" id="MobiDB-lite"/>
    </source>
</evidence>
<organism evidence="2 3">
    <name type="scientific">Mesomycoplasma dispar</name>
    <dbReference type="NCBI Taxonomy" id="86660"/>
    <lineage>
        <taxon>Bacteria</taxon>
        <taxon>Bacillati</taxon>
        <taxon>Mycoplasmatota</taxon>
        <taxon>Mycoplasmoidales</taxon>
        <taxon>Metamycoplasmataceae</taxon>
        <taxon>Mesomycoplasma</taxon>
    </lineage>
</organism>
<reference evidence="2" key="1">
    <citation type="submission" date="2017-10" db="EMBL/GenBank/DDBJ databases">
        <title>Genome-wide analysis of the first isolated strain mycoplasma dispar GS01.</title>
        <authorList>
            <person name="Hao H."/>
            <person name="Chen S."/>
            <person name="Zhao P."/>
            <person name="Chu Y."/>
            <person name="Liu Y."/>
        </authorList>
    </citation>
    <scope>NUCLEOTIDE SEQUENCE [LARGE SCALE GENOMIC DNA]</scope>
    <source>
        <strain evidence="2">GS01</strain>
    </source>
</reference>
<dbReference type="Proteomes" id="UP000224629">
    <property type="component" value="Chromosome"/>
</dbReference>
<evidence type="ECO:0000313" key="2">
    <source>
        <dbReference type="EMBL" id="ATP59449.1"/>
    </source>
</evidence>
<dbReference type="NCBIfam" id="NF045891">
    <property type="entry name" value="ICE_Mbov_0400"/>
    <property type="match status" value="1"/>
</dbReference>
<keyword evidence="3" id="KW-1185">Reference proteome</keyword>
<feature type="compositionally biased region" description="Basic and acidic residues" evidence="1">
    <location>
        <begin position="395"/>
        <end position="412"/>
    </location>
</feature>
<evidence type="ECO:0000313" key="3">
    <source>
        <dbReference type="Proteomes" id="UP000224629"/>
    </source>
</evidence>
<gene>
    <name evidence="2" type="ORF">CSW10_00520</name>
</gene>